<dbReference type="PROSITE" id="PS01124">
    <property type="entry name" value="HTH_ARAC_FAMILY_2"/>
    <property type="match status" value="1"/>
</dbReference>
<sequence length="347" mass="39866">MSYINKYNCPIFNLKELQFNLGGNIKVINGINTLSVNNSNGKGRIRYLNFDKGLASINIDLLLHKNFSFSLNNSNNDMLQFIYCLEGISLHSFENSIAIRKLDELQTAFLKSDANTKNIIHIKPNKRAVINIISIDKKVYFKNETNTSYLPKSKLLELLNILNSNEPIYFGSYNLKIGEYVKALLKTNTEDEITESMNFRAISYFILANHIEQLFDESIQSINHYTLTATELKRISSTIEDIKTNPQEQYSIEMLCHKTRLSPAKLQEGFKALSNRTVSDFIRHIRLKKALHLLKTTDLNISEIVYSIGFTSRSYFCKIFKAKYGCSPKHYKKNKKLTATISTLKLL</sequence>
<dbReference type="GO" id="GO:0003700">
    <property type="term" value="F:DNA-binding transcription factor activity"/>
    <property type="evidence" value="ECO:0007669"/>
    <property type="project" value="InterPro"/>
</dbReference>
<dbReference type="SMART" id="SM00342">
    <property type="entry name" value="HTH_ARAC"/>
    <property type="match status" value="1"/>
</dbReference>
<evidence type="ECO:0000256" key="2">
    <source>
        <dbReference type="ARBA" id="ARBA00023125"/>
    </source>
</evidence>
<dbReference type="EMBL" id="MDJD01000048">
    <property type="protein sequence ID" value="OEK07330.1"/>
    <property type="molecule type" value="Genomic_DNA"/>
</dbReference>
<evidence type="ECO:0000313" key="6">
    <source>
        <dbReference type="Proteomes" id="UP000095713"/>
    </source>
</evidence>
<keyword evidence="1" id="KW-0805">Transcription regulation</keyword>
<keyword evidence="2" id="KW-0238">DNA-binding</keyword>
<dbReference type="InterPro" id="IPR018060">
    <property type="entry name" value="HTH_AraC"/>
</dbReference>
<evidence type="ECO:0000313" key="5">
    <source>
        <dbReference type="EMBL" id="OEK07330.1"/>
    </source>
</evidence>
<dbReference type="InterPro" id="IPR009057">
    <property type="entry name" value="Homeodomain-like_sf"/>
</dbReference>
<dbReference type="Proteomes" id="UP000095713">
    <property type="component" value="Unassembled WGS sequence"/>
</dbReference>
<evidence type="ECO:0000256" key="1">
    <source>
        <dbReference type="ARBA" id="ARBA00023015"/>
    </source>
</evidence>
<accession>A0A1E5T7J3</accession>
<dbReference type="InterPro" id="IPR053142">
    <property type="entry name" value="PchR_regulatory_protein"/>
</dbReference>
<dbReference type="PANTHER" id="PTHR47893">
    <property type="entry name" value="REGULATORY PROTEIN PCHR"/>
    <property type="match status" value="1"/>
</dbReference>
<comment type="caution">
    <text evidence="5">The sequence shown here is derived from an EMBL/GenBank/DDBJ whole genome shotgun (WGS) entry which is preliminary data.</text>
</comment>
<keyword evidence="6" id="KW-1185">Reference proteome</keyword>
<proteinExistence type="predicted"/>
<name>A0A1E5T7J3_9FLAO</name>
<dbReference type="RefSeq" id="WP_069830819.1">
    <property type="nucleotide sequence ID" value="NZ_MDJD01000048.1"/>
</dbReference>
<reference evidence="5 6" key="1">
    <citation type="submission" date="2016-05" db="EMBL/GenBank/DDBJ databases">
        <title>Draft Genome Sequence of Algibacter sp. Strain SK-16 Isolated from the Surface Water of Aburatsubo Inlet.</title>
        <authorList>
            <person name="Wong S.-K."/>
            <person name="Yoshizawa S."/>
            <person name="Nakajima Y."/>
            <person name="Ogura Y."/>
            <person name="Tetsuya H."/>
            <person name="Hamasaki K."/>
        </authorList>
    </citation>
    <scope>NUCLEOTIDE SEQUENCE [LARGE SCALE GENOMIC DNA]</scope>
    <source>
        <strain evidence="5 6">SK-16</strain>
    </source>
</reference>
<dbReference type="AlphaFoldDB" id="A0A1E5T7J3"/>
<feature type="domain" description="HTH araC/xylS-type" evidence="4">
    <location>
        <begin position="236"/>
        <end position="334"/>
    </location>
</feature>
<dbReference type="PRINTS" id="PR00032">
    <property type="entry name" value="HTHARAC"/>
</dbReference>
<organism evidence="5 6">
    <name type="scientific">Flavivirga aquatica</name>
    <dbReference type="NCBI Taxonomy" id="1849968"/>
    <lineage>
        <taxon>Bacteria</taxon>
        <taxon>Pseudomonadati</taxon>
        <taxon>Bacteroidota</taxon>
        <taxon>Flavobacteriia</taxon>
        <taxon>Flavobacteriales</taxon>
        <taxon>Flavobacteriaceae</taxon>
        <taxon>Flavivirga</taxon>
    </lineage>
</organism>
<evidence type="ECO:0000259" key="4">
    <source>
        <dbReference type="PROSITE" id="PS01124"/>
    </source>
</evidence>
<dbReference type="Gene3D" id="1.10.10.60">
    <property type="entry name" value="Homeodomain-like"/>
    <property type="match status" value="1"/>
</dbReference>
<keyword evidence="3" id="KW-0804">Transcription</keyword>
<dbReference type="OrthoDB" id="135231at2"/>
<dbReference type="InterPro" id="IPR020449">
    <property type="entry name" value="Tscrpt_reg_AraC-type_HTH"/>
</dbReference>
<evidence type="ECO:0000256" key="3">
    <source>
        <dbReference type="ARBA" id="ARBA00023163"/>
    </source>
</evidence>
<dbReference type="STRING" id="1849968.A8C32_18000"/>
<dbReference type="SUPFAM" id="SSF46689">
    <property type="entry name" value="Homeodomain-like"/>
    <property type="match status" value="1"/>
</dbReference>
<dbReference type="PANTHER" id="PTHR47893:SF1">
    <property type="entry name" value="REGULATORY PROTEIN PCHR"/>
    <property type="match status" value="1"/>
</dbReference>
<protein>
    <recommendedName>
        <fullName evidence="4">HTH araC/xylS-type domain-containing protein</fullName>
    </recommendedName>
</protein>
<dbReference type="Pfam" id="PF12833">
    <property type="entry name" value="HTH_18"/>
    <property type="match status" value="1"/>
</dbReference>
<dbReference type="GO" id="GO:0043565">
    <property type="term" value="F:sequence-specific DNA binding"/>
    <property type="evidence" value="ECO:0007669"/>
    <property type="project" value="InterPro"/>
</dbReference>
<gene>
    <name evidence="5" type="ORF">A8C32_18000</name>
</gene>